<dbReference type="InterPro" id="IPR000477">
    <property type="entry name" value="RT_dom"/>
</dbReference>
<evidence type="ECO:0000256" key="11">
    <source>
        <dbReference type="SAM" id="Coils"/>
    </source>
</evidence>
<dbReference type="InParanoid" id="A0A251VET5"/>
<dbReference type="CDD" id="cd01647">
    <property type="entry name" value="RT_LTR"/>
    <property type="match status" value="1"/>
</dbReference>
<name>A0A251VET5_HELAN</name>
<keyword evidence="3" id="KW-0548">Nucleotidyltransferase</keyword>
<feature type="domain" description="CCHC-type" evidence="13">
    <location>
        <begin position="569"/>
        <end position="582"/>
    </location>
</feature>
<dbReference type="PROSITE" id="PS50878">
    <property type="entry name" value="RT_POL"/>
    <property type="match status" value="1"/>
</dbReference>
<dbReference type="GO" id="GO:0008270">
    <property type="term" value="F:zinc ion binding"/>
    <property type="evidence" value="ECO:0007669"/>
    <property type="project" value="UniProtKB-KW"/>
</dbReference>
<dbReference type="EMBL" id="CM007891">
    <property type="protein sequence ID" value="OTG34128.1"/>
    <property type="molecule type" value="Genomic_DNA"/>
</dbReference>
<dbReference type="Pfam" id="PF00078">
    <property type="entry name" value="RVT_1"/>
    <property type="match status" value="1"/>
</dbReference>
<dbReference type="CDD" id="cd00303">
    <property type="entry name" value="retropepsin_like"/>
    <property type="match status" value="1"/>
</dbReference>
<dbReference type="CDD" id="cd09274">
    <property type="entry name" value="RNase_HI_RT_Ty3"/>
    <property type="match status" value="1"/>
</dbReference>
<feature type="domain" description="Reverse transcriptase" evidence="15">
    <location>
        <begin position="1005"/>
        <end position="1186"/>
    </location>
</feature>
<dbReference type="Pfam" id="PF00077">
    <property type="entry name" value="RVP"/>
    <property type="match status" value="1"/>
</dbReference>
<keyword evidence="7" id="KW-0378">Hydrolase</keyword>
<evidence type="ECO:0000313" key="16">
    <source>
        <dbReference type="EMBL" id="OTG34128.1"/>
    </source>
</evidence>
<organism evidence="16 17">
    <name type="scientific">Helianthus annuus</name>
    <name type="common">Common sunflower</name>
    <dbReference type="NCBI Taxonomy" id="4232"/>
    <lineage>
        <taxon>Eukaryota</taxon>
        <taxon>Viridiplantae</taxon>
        <taxon>Streptophyta</taxon>
        <taxon>Embryophyta</taxon>
        <taxon>Tracheophyta</taxon>
        <taxon>Spermatophyta</taxon>
        <taxon>Magnoliopsida</taxon>
        <taxon>eudicotyledons</taxon>
        <taxon>Gunneridae</taxon>
        <taxon>Pentapetalae</taxon>
        <taxon>asterids</taxon>
        <taxon>campanulids</taxon>
        <taxon>Asterales</taxon>
        <taxon>Asteraceae</taxon>
        <taxon>Asteroideae</taxon>
        <taxon>Heliantheae alliance</taxon>
        <taxon>Heliantheae</taxon>
        <taxon>Helianthus</taxon>
    </lineage>
</organism>
<dbReference type="InterPro" id="IPR043128">
    <property type="entry name" value="Rev_trsase/Diguanyl_cyclase"/>
</dbReference>
<dbReference type="Proteomes" id="UP000215914">
    <property type="component" value="Chromosome 2"/>
</dbReference>
<dbReference type="PROSITE" id="PS50158">
    <property type="entry name" value="ZF_CCHC"/>
    <property type="match status" value="1"/>
</dbReference>
<sequence length="1407" mass="166166">MDKEMLKYLKDEMFNEYNNKNLIWYFSTYNEDERFLHEIDWHLYMCENDENIPFFSWFPLYCIENKIEYPFFENISVSNTITKTYTIIDRNEDITSIHPPHTDIKLKNENKDYIARPLANIKEDIDKNVKTIIFQNNYTNEKLNTIGEQLERIETNNNKNNLDQPSTSNTKIITETIENPIFKPYNIDIPIRLNKQQDMLQDISSKISKLNINVISDQEIQSIEEQFNDFQIEDSINKIKRGNYQFSKNNTYTTRPETRNYYPRPTPPDLQFEERHTLVQAKYDGTSLYEWNIEGQTEHQILNLLQEMIMAANAYKANGNNEAQILTMIVSGFTGILKGWWDKYLTEEEKHIIQNAKKLIIKTENNVQIPTETPDIINTLIFAIIKHFIGNPTDYQERNSLILLNLTCRKLQDFRWYKDVFLSKVMTRDDCKESYWKERFIAGLPKLFAERIREKIKKDFNNNIPYRDLSYGQIINYINQEGLKICNDLKLKEKIKRDGIQGHKELGSFCQQYGLEPFKNPSKSKKKIPKQFIRKNYKRKPYIKNKQKYYKDKIDFQKKKQGKQDIVICYKCGRQGHYSKDCYTKKKINELNISDELKEQINKILIYDNSSENSISDYSDNDLNNIEDSNSESSSEDNMCECIGPCICEIDGTINSLTENNKDLFELLEKIDDKEVKQIYLKQLKEKYKLPIEKEEKVYNFNEICQRFQTKQIKENHVTITDLQIELKNIKEEIREIKSKIKELEKGENKKDEENNNNTENIGKINHLKGLTSQKWYTKLNIIVNNEFRLTLVAMIDSGADMNCIQEGLIPTKYYEKTTYRLSGANGNPLNIKYKLTNVHICKENYCYKTQLVLVKDLTSQIILGLPFITQLYPFTVEEKGISIKVLNKRICFEFAHPITSKQINILSLKEKQKDFLIEEIDHVRIKNQLQDKMIIKRIQETKNKFKDNICANIPNAFWERKRHIVRLPYIKDFNERNIPTKSKAIHMSQELEGYCKKEIQELLDKKLIRPSKSPWSCSAFYVQNNAELERGAPRLVINYKPLNKVLEWIRYPIPNKRDLLKRIYDSKIFSKFDMKSGFWQVQIAEEDRYKTGFNVPFGHYEWNVMPFGLKNAPSEFQNIMNDIILPLGSYAIVYIDDVLIFSNSLDQHFKHLNAFYNIIHKSGLVVSPSKMSLFQTEIRFLGHNIIQGTIKPINRSLEFSNKFPNEIKDKKQLQRFLGCLNYIQDFFKDLGIICKPLYDRLKKNPKPWTQEHTDIVKYIKDKIKCLPCLHIPHPNAKLIVETDASDLGFGGILKQELNNKENLVRYYSGAWNDTQKNYSTIKKEILSIVLCIKKFEDDLYMKPFLLRIDCLSAKYILEKDIKNLISKQVFARWQALLSNFDFQIEFIKGENNSLPDFLSREFLQGI</sequence>
<keyword evidence="8 16" id="KW-0695">RNA-directed DNA polymerase</keyword>
<evidence type="ECO:0000256" key="8">
    <source>
        <dbReference type="ARBA" id="ARBA00022918"/>
    </source>
</evidence>
<dbReference type="SUPFAM" id="SSF50630">
    <property type="entry name" value="Acid proteases"/>
    <property type="match status" value="1"/>
</dbReference>
<dbReference type="InterPro" id="IPR021109">
    <property type="entry name" value="Peptidase_aspartic_dom_sf"/>
</dbReference>
<keyword evidence="2" id="KW-0808">Transferase</keyword>
<keyword evidence="17" id="KW-1185">Reference proteome</keyword>
<dbReference type="InterPro" id="IPR001878">
    <property type="entry name" value="Znf_CCHC"/>
</dbReference>
<feature type="coiled-coil region" evidence="11">
    <location>
        <begin position="713"/>
        <end position="757"/>
    </location>
</feature>
<evidence type="ECO:0000256" key="10">
    <source>
        <dbReference type="PROSITE-ProRule" id="PRU00047"/>
    </source>
</evidence>
<evidence type="ECO:0000256" key="7">
    <source>
        <dbReference type="ARBA" id="ARBA00022801"/>
    </source>
</evidence>
<dbReference type="InterPro" id="IPR036875">
    <property type="entry name" value="Znf_CCHC_sf"/>
</dbReference>
<dbReference type="SMART" id="SM00343">
    <property type="entry name" value="ZnF_C2HC"/>
    <property type="match status" value="1"/>
</dbReference>
<dbReference type="PROSITE" id="PS50175">
    <property type="entry name" value="ASP_PROT_RETROV"/>
    <property type="match status" value="1"/>
</dbReference>
<dbReference type="InterPro" id="IPR018061">
    <property type="entry name" value="Retropepsins"/>
</dbReference>
<evidence type="ECO:0000256" key="12">
    <source>
        <dbReference type="SAM" id="MobiDB-lite"/>
    </source>
</evidence>
<dbReference type="Pfam" id="PF17919">
    <property type="entry name" value="RT_RNaseH_2"/>
    <property type="match status" value="1"/>
</dbReference>
<dbReference type="GO" id="GO:0003964">
    <property type="term" value="F:RNA-directed DNA polymerase activity"/>
    <property type="evidence" value="ECO:0007669"/>
    <property type="project" value="UniProtKB-KW"/>
</dbReference>
<evidence type="ECO:0000256" key="9">
    <source>
        <dbReference type="ARBA" id="ARBA00023125"/>
    </source>
</evidence>
<feature type="domain" description="Peptidase A2" evidence="14">
    <location>
        <begin position="792"/>
        <end position="868"/>
    </location>
</feature>
<accession>A0A251VET5</accession>
<dbReference type="SUPFAM" id="SSF57756">
    <property type="entry name" value="Retrovirus zinc finger-like domains"/>
    <property type="match status" value="1"/>
</dbReference>
<dbReference type="FunFam" id="3.10.10.10:FF:000007">
    <property type="entry name" value="Retrovirus-related Pol polyprotein from transposon 17.6-like Protein"/>
    <property type="match status" value="1"/>
</dbReference>
<evidence type="ECO:0000256" key="3">
    <source>
        <dbReference type="ARBA" id="ARBA00022695"/>
    </source>
</evidence>
<dbReference type="PANTHER" id="PTHR33054">
    <property type="entry name" value="CCHC-TYPE DOMAIN-CONTAINING PROTEIN"/>
    <property type="match status" value="1"/>
</dbReference>
<dbReference type="Pfam" id="PF22909">
    <property type="entry name" value="Caulimovir_coat_dom"/>
    <property type="match status" value="1"/>
</dbReference>
<dbReference type="GO" id="GO:0004190">
    <property type="term" value="F:aspartic-type endopeptidase activity"/>
    <property type="evidence" value="ECO:0007669"/>
    <property type="project" value="UniProtKB-KW"/>
</dbReference>
<evidence type="ECO:0000256" key="6">
    <source>
        <dbReference type="ARBA" id="ARBA00022759"/>
    </source>
</evidence>
<dbReference type="Pfam" id="PF24925">
    <property type="entry name" value="DUF7746"/>
    <property type="match status" value="1"/>
</dbReference>
<keyword evidence="10" id="KW-0479">Metal-binding</keyword>
<evidence type="ECO:0000256" key="5">
    <source>
        <dbReference type="ARBA" id="ARBA00022750"/>
    </source>
</evidence>
<dbReference type="PANTHER" id="PTHR33054:SF9">
    <property type="entry name" value="CCHC-TYPE DOMAIN-CONTAINING PROTEIN"/>
    <property type="match status" value="1"/>
</dbReference>
<feature type="region of interest" description="Disordered" evidence="12">
    <location>
        <begin position="248"/>
        <end position="269"/>
    </location>
</feature>
<dbReference type="GO" id="GO:0003677">
    <property type="term" value="F:DNA binding"/>
    <property type="evidence" value="ECO:0007669"/>
    <property type="project" value="UniProtKB-KW"/>
</dbReference>
<proteinExistence type="predicted"/>
<keyword evidence="1" id="KW-0645">Protease</keyword>
<dbReference type="Gene3D" id="4.10.60.10">
    <property type="entry name" value="Zinc finger, CCHC-type"/>
    <property type="match status" value="1"/>
</dbReference>
<evidence type="ECO:0000259" key="14">
    <source>
        <dbReference type="PROSITE" id="PS50175"/>
    </source>
</evidence>
<keyword evidence="5" id="KW-0064">Aspartyl protease</keyword>
<dbReference type="GO" id="GO:0004519">
    <property type="term" value="F:endonuclease activity"/>
    <property type="evidence" value="ECO:0007669"/>
    <property type="project" value="UniProtKB-KW"/>
</dbReference>
<dbReference type="Pfam" id="PF00098">
    <property type="entry name" value="zf-CCHC"/>
    <property type="match status" value="1"/>
</dbReference>
<dbReference type="Gene3D" id="3.30.70.270">
    <property type="match status" value="2"/>
</dbReference>
<dbReference type="OMA" id="YMCENDE"/>
<evidence type="ECO:0000256" key="2">
    <source>
        <dbReference type="ARBA" id="ARBA00022679"/>
    </source>
</evidence>
<evidence type="ECO:0000256" key="1">
    <source>
        <dbReference type="ARBA" id="ARBA00022670"/>
    </source>
</evidence>
<dbReference type="GO" id="GO:0006508">
    <property type="term" value="P:proteolysis"/>
    <property type="evidence" value="ECO:0007669"/>
    <property type="project" value="UniProtKB-KW"/>
</dbReference>
<evidence type="ECO:0000259" key="15">
    <source>
        <dbReference type="PROSITE" id="PS50878"/>
    </source>
</evidence>
<keyword evidence="9" id="KW-0238">DNA-binding</keyword>
<keyword evidence="10" id="KW-0862">Zinc</keyword>
<keyword evidence="6" id="KW-0255">Endonuclease</keyword>
<evidence type="ECO:0000313" key="17">
    <source>
        <dbReference type="Proteomes" id="UP000215914"/>
    </source>
</evidence>
<evidence type="ECO:0000259" key="13">
    <source>
        <dbReference type="PROSITE" id="PS50158"/>
    </source>
</evidence>
<dbReference type="InterPro" id="IPR043502">
    <property type="entry name" value="DNA/RNA_pol_sf"/>
</dbReference>
<keyword evidence="10" id="KW-0863">Zinc-finger</keyword>
<dbReference type="Pfam" id="PF24496">
    <property type="entry name" value="DUF7588"/>
    <property type="match status" value="1"/>
</dbReference>
<dbReference type="InterPro" id="IPR056010">
    <property type="entry name" value="DUF7588"/>
</dbReference>
<dbReference type="InterPro" id="IPR056648">
    <property type="entry name" value="DUF7746"/>
</dbReference>
<dbReference type="Gene3D" id="3.10.10.10">
    <property type="entry name" value="HIV Type 1 Reverse Transcriptase, subunit A, domain 1"/>
    <property type="match status" value="1"/>
</dbReference>
<dbReference type="SUPFAM" id="SSF56672">
    <property type="entry name" value="DNA/RNA polymerases"/>
    <property type="match status" value="1"/>
</dbReference>
<keyword evidence="11" id="KW-0175">Coiled coil</keyword>
<dbReference type="InterPro" id="IPR001995">
    <property type="entry name" value="Peptidase_A2_cat"/>
</dbReference>
<dbReference type="Gene3D" id="2.40.70.10">
    <property type="entry name" value="Acid Proteases"/>
    <property type="match status" value="1"/>
</dbReference>
<dbReference type="InterPro" id="IPR041577">
    <property type="entry name" value="RT_RNaseH_2"/>
</dbReference>
<reference evidence="17" key="1">
    <citation type="journal article" date="2017" name="Nature">
        <title>The sunflower genome provides insights into oil metabolism, flowering and Asterid evolution.</title>
        <authorList>
            <person name="Badouin H."/>
            <person name="Gouzy J."/>
            <person name="Grassa C.J."/>
            <person name="Murat F."/>
            <person name="Staton S.E."/>
            <person name="Cottret L."/>
            <person name="Lelandais-Briere C."/>
            <person name="Owens G.L."/>
            <person name="Carrere S."/>
            <person name="Mayjonade B."/>
            <person name="Legrand L."/>
            <person name="Gill N."/>
            <person name="Kane N.C."/>
            <person name="Bowers J.E."/>
            <person name="Hubner S."/>
            <person name="Bellec A."/>
            <person name="Berard A."/>
            <person name="Berges H."/>
            <person name="Blanchet N."/>
            <person name="Boniface M.C."/>
            <person name="Brunel D."/>
            <person name="Catrice O."/>
            <person name="Chaidir N."/>
            <person name="Claudel C."/>
            <person name="Donnadieu C."/>
            <person name="Faraut T."/>
            <person name="Fievet G."/>
            <person name="Helmstetter N."/>
            <person name="King M."/>
            <person name="Knapp S.J."/>
            <person name="Lai Z."/>
            <person name="Le Paslier M.C."/>
            <person name="Lippi Y."/>
            <person name="Lorenzon L."/>
            <person name="Mandel J.R."/>
            <person name="Marage G."/>
            <person name="Marchand G."/>
            <person name="Marquand E."/>
            <person name="Bret-Mestries E."/>
            <person name="Morien E."/>
            <person name="Nambeesan S."/>
            <person name="Nguyen T."/>
            <person name="Pegot-Espagnet P."/>
            <person name="Pouilly N."/>
            <person name="Raftis F."/>
            <person name="Sallet E."/>
            <person name="Schiex T."/>
            <person name="Thomas J."/>
            <person name="Vandecasteele C."/>
            <person name="Vares D."/>
            <person name="Vear F."/>
            <person name="Vautrin S."/>
            <person name="Crespi M."/>
            <person name="Mangin B."/>
            <person name="Burke J.M."/>
            <person name="Salse J."/>
            <person name="Munos S."/>
            <person name="Vincourt P."/>
            <person name="Rieseberg L.H."/>
            <person name="Langlade N.B."/>
        </authorList>
    </citation>
    <scope>NUCLEOTIDE SEQUENCE [LARGE SCALE GENOMIC DNA]</scope>
    <source>
        <strain evidence="17">cv. SF193</strain>
    </source>
</reference>
<evidence type="ECO:0000256" key="4">
    <source>
        <dbReference type="ARBA" id="ARBA00022722"/>
    </source>
</evidence>
<gene>
    <name evidence="16" type="ORF">HannXRQ_Chr02g0042331</name>
</gene>
<keyword evidence="4" id="KW-0540">Nuclease</keyword>
<protein>
    <submittedName>
        <fullName evidence="16">Putative reverse transcriptase domain, Zinc finger, CCHC-type, Aspartic peptidase domain protein</fullName>
    </submittedName>
</protein>